<sequence>MVIAVSRGCGATVVIKRKTRNNDDTLRLLLSSRASTPETYSFATLAHADGFRLQRKRQYHFVGDKNGSFLKLADQRLWYPGAEVCVRGGWRQEDTVYFHTGSRQASKDDRVYGARRPSIEMSEEGSAPVAAAMAMRPMSGLFTAASIFFTLRRHAINGETPAQSTFAFRKGAQGREPLSSRRMMALKLLQLGMVAPTDQLFCGAARPRRLPSAG</sequence>
<dbReference type="WBParaSite" id="Pan_g10312.t1">
    <property type="protein sequence ID" value="Pan_g10312.t1"/>
    <property type="gene ID" value="Pan_g10312"/>
</dbReference>
<reference evidence="2" key="2">
    <citation type="submission" date="2020-10" db="UniProtKB">
        <authorList>
            <consortium name="WormBaseParasite"/>
        </authorList>
    </citation>
    <scope>IDENTIFICATION</scope>
</reference>
<organism evidence="1 2">
    <name type="scientific">Panagrellus redivivus</name>
    <name type="common">Microworm</name>
    <dbReference type="NCBI Taxonomy" id="6233"/>
    <lineage>
        <taxon>Eukaryota</taxon>
        <taxon>Metazoa</taxon>
        <taxon>Ecdysozoa</taxon>
        <taxon>Nematoda</taxon>
        <taxon>Chromadorea</taxon>
        <taxon>Rhabditida</taxon>
        <taxon>Tylenchina</taxon>
        <taxon>Panagrolaimomorpha</taxon>
        <taxon>Panagrolaimoidea</taxon>
        <taxon>Panagrolaimidae</taxon>
        <taxon>Panagrellus</taxon>
    </lineage>
</organism>
<dbReference type="Proteomes" id="UP000492821">
    <property type="component" value="Unassembled WGS sequence"/>
</dbReference>
<evidence type="ECO:0000313" key="1">
    <source>
        <dbReference type="Proteomes" id="UP000492821"/>
    </source>
</evidence>
<evidence type="ECO:0000313" key="2">
    <source>
        <dbReference type="WBParaSite" id="Pan_g10312.t1"/>
    </source>
</evidence>
<name>A0A7E4ZPV7_PANRE</name>
<keyword evidence="1" id="KW-1185">Reference proteome</keyword>
<proteinExistence type="predicted"/>
<reference evidence="1" key="1">
    <citation type="journal article" date="2013" name="Genetics">
        <title>The draft genome and transcriptome of Panagrellus redivivus are shaped by the harsh demands of a free-living lifestyle.</title>
        <authorList>
            <person name="Srinivasan J."/>
            <person name="Dillman A.R."/>
            <person name="Macchietto M.G."/>
            <person name="Heikkinen L."/>
            <person name="Lakso M."/>
            <person name="Fracchia K.M."/>
            <person name="Antoshechkin I."/>
            <person name="Mortazavi A."/>
            <person name="Wong G."/>
            <person name="Sternberg P.W."/>
        </authorList>
    </citation>
    <scope>NUCLEOTIDE SEQUENCE [LARGE SCALE GENOMIC DNA]</scope>
    <source>
        <strain evidence="1">MT8872</strain>
    </source>
</reference>
<protein>
    <submittedName>
        <fullName evidence="2">DUF1989 domain-containing protein</fullName>
    </submittedName>
</protein>
<accession>A0A7E4ZPV7</accession>
<dbReference type="AlphaFoldDB" id="A0A7E4ZPV7"/>